<dbReference type="Pfam" id="PF00708">
    <property type="entry name" value="Acylphosphatase"/>
    <property type="match status" value="1"/>
</dbReference>
<dbReference type="PROSITE" id="PS00150">
    <property type="entry name" value="ACYLPHOSPHATASE_1"/>
    <property type="match status" value="1"/>
</dbReference>
<evidence type="ECO:0000256" key="1">
    <source>
        <dbReference type="ARBA" id="ARBA00005614"/>
    </source>
</evidence>
<dbReference type="Proteomes" id="UP001220964">
    <property type="component" value="Unassembled WGS sequence"/>
</dbReference>
<dbReference type="InterPro" id="IPR017968">
    <property type="entry name" value="Acylphosphatase_CS"/>
</dbReference>
<dbReference type="PANTHER" id="PTHR47268">
    <property type="entry name" value="ACYLPHOSPHATASE"/>
    <property type="match status" value="1"/>
</dbReference>
<accession>A0AAE3TA90</accession>
<evidence type="ECO:0000313" key="9">
    <source>
        <dbReference type="Proteomes" id="UP001220964"/>
    </source>
</evidence>
<evidence type="ECO:0000313" key="8">
    <source>
        <dbReference type="EMBL" id="MDF0601749.1"/>
    </source>
</evidence>
<dbReference type="EMBL" id="JARGYC010000034">
    <property type="protein sequence ID" value="MDF0601749.1"/>
    <property type="molecule type" value="Genomic_DNA"/>
</dbReference>
<feature type="domain" description="Acylphosphatase-like" evidence="7">
    <location>
        <begin position="5"/>
        <end position="91"/>
    </location>
</feature>
<dbReference type="PANTHER" id="PTHR47268:SF4">
    <property type="entry name" value="ACYLPHOSPHATASE"/>
    <property type="match status" value="1"/>
</dbReference>
<proteinExistence type="inferred from homology"/>
<gene>
    <name evidence="8" type="ORF">P1J78_13470</name>
</gene>
<evidence type="ECO:0000259" key="7">
    <source>
        <dbReference type="PROSITE" id="PS51160"/>
    </source>
</evidence>
<dbReference type="InterPro" id="IPR020456">
    <property type="entry name" value="Acylphosphatase"/>
</dbReference>
<keyword evidence="4 5" id="KW-0378">Hydrolase</keyword>
<keyword evidence="9" id="KW-1185">Reference proteome</keyword>
<comment type="caution">
    <text evidence="8">The sequence shown here is derived from an EMBL/GenBank/DDBJ whole genome shotgun (WGS) entry which is preliminary data.</text>
</comment>
<reference evidence="8" key="1">
    <citation type="submission" date="2023-03" db="EMBL/GenBank/DDBJ databases">
        <title>Multiphase analysis and comparison of six strains from genera Psychromarinibacter, Lutimaribacter, and Maritimibacter, including a novel species: Psychromarinibacter sediminicola sp. nov.</title>
        <authorList>
            <person name="Wang Y.-H."/>
            <person name="Ye M.-Q."/>
            <person name="Du Z.-J."/>
        </authorList>
    </citation>
    <scope>NUCLEOTIDE SEQUENCE</scope>
    <source>
        <strain evidence="8">C21-152</strain>
    </source>
</reference>
<dbReference type="Gene3D" id="3.30.70.100">
    <property type="match status" value="1"/>
</dbReference>
<comment type="catalytic activity">
    <reaction evidence="3 4 5">
        <text>an acyl phosphate + H2O = a carboxylate + phosphate + H(+)</text>
        <dbReference type="Rhea" id="RHEA:14965"/>
        <dbReference type="ChEBI" id="CHEBI:15377"/>
        <dbReference type="ChEBI" id="CHEBI:15378"/>
        <dbReference type="ChEBI" id="CHEBI:29067"/>
        <dbReference type="ChEBI" id="CHEBI:43474"/>
        <dbReference type="ChEBI" id="CHEBI:59918"/>
        <dbReference type="EC" id="3.6.1.7"/>
    </reaction>
</comment>
<name>A0AAE3TA90_9RHOB</name>
<protein>
    <recommendedName>
        <fullName evidence="2 4">Acylphosphatase</fullName>
        <ecNumber evidence="2 4">3.6.1.7</ecNumber>
    </recommendedName>
</protein>
<dbReference type="PROSITE" id="PS51160">
    <property type="entry name" value="ACYLPHOSPHATASE_3"/>
    <property type="match status" value="1"/>
</dbReference>
<dbReference type="SUPFAM" id="SSF54975">
    <property type="entry name" value="Acylphosphatase/BLUF domain-like"/>
    <property type="match status" value="1"/>
</dbReference>
<sequence>MSDMCRKFRVTGRVQGVWFRAWTQRTAEELGLRGWVRNEDDGSVSGVAAGPEDAVARFLEALKHGPERAVVAEVETEASGEDAGDGFRVAP</sequence>
<dbReference type="PRINTS" id="PR00112">
    <property type="entry name" value="ACYLPHPHTASE"/>
</dbReference>
<dbReference type="InterPro" id="IPR001792">
    <property type="entry name" value="Acylphosphatase-like_dom"/>
</dbReference>
<dbReference type="GO" id="GO:0003998">
    <property type="term" value="F:acylphosphatase activity"/>
    <property type="evidence" value="ECO:0007669"/>
    <property type="project" value="UniProtKB-EC"/>
</dbReference>
<feature type="active site" evidence="4">
    <location>
        <position position="20"/>
    </location>
</feature>
<feature type="active site" evidence="4">
    <location>
        <position position="38"/>
    </location>
</feature>
<organism evidence="8 9">
    <name type="scientific">Psychromarinibacter sediminicola</name>
    <dbReference type="NCBI Taxonomy" id="3033385"/>
    <lineage>
        <taxon>Bacteria</taxon>
        <taxon>Pseudomonadati</taxon>
        <taxon>Pseudomonadota</taxon>
        <taxon>Alphaproteobacteria</taxon>
        <taxon>Rhodobacterales</taxon>
        <taxon>Paracoccaceae</taxon>
        <taxon>Psychromarinibacter</taxon>
    </lineage>
</organism>
<evidence type="ECO:0000256" key="6">
    <source>
        <dbReference type="RuleBase" id="RU004168"/>
    </source>
</evidence>
<evidence type="ECO:0000256" key="4">
    <source>
        <dbReference type="PROSITE-ProRule" id="PRU00520"/>
    </source>
</evidence>
<dbReference type="PROSITE" id="PS00151">
    <property type="entry name" value="ACYLPHOSPHATASE_2"/>
    <property type="match status" value="1"/>
</dbReference>
<evidence type="ECO:0000256" key="5">
    <source>
        <dbReference type="RuleBase" id="RU000553"/>
    </source>
</evidence>
<dbReference type="InterPro" id="IPR036046">
    <property type="entry name" value="Acylphosphatase-like_dom_sf"/>
</dbReference>
<dbReference type="AlphaFoldDB" id="A0AAE3TA90"/>
<evidence type="ECO:0000256" key="2">
    <source>
        <dbReference type="ARBA" id="ARBA00012150"/>
    </source>
</evidence>
<dbReference type="EC" id="3.6.1.7" evidence="2 4"/>
<evidence type="ECO:0000256" key="3">
    <source>
        <dbReference type="ARBA" id="ARBA00047645"/>
    </source>
</evidence>
<dbReference type="RefSeq" id="WP_275567890.1">
    <property type="nucleotide sequence ID" value="NZ_JARGYC010000034.1"/>
</dbReference>
<comment type="similarity">
    <text evidence="1 6">Belongs to the acylphosphatase family.</text>
</comment>